<dbReference type="GeneID" id="93347724"/>
<reference evidence="1 2" key="1">
    <citation type="submission" date="2018-06" db="EMBL/GenBank/DDBJ databases">
        <authorList>
            <consortium name="Pathogen Informatics"/>
            <person name="Doyle S."/>
        </authorList>
    </citation>
    <scope>NUCLEOTIDE SEQUENCE [LARGE SCALE GENOMIC DNA]</scope>
    <source>
        <strain evidence="1 2">NCTC10343</strain>
    </source>
</reference>
<evidence type="ECO:0000313" key="2">
    <source>
        <dbReference type="Proteomes" id="UP000254400"/>
    </source>
</evidence>
<organism evidence="1 2">
    <name type="scientific">Paenibacillus polymyxa</name>
    <name type="common">Bacillus polymyxa</name>
    <dbReference type="NCBI Taxonomy" id="1406"/>
    <lineage>
        <taxon>Bacteria</taxon>
        <taxon>Bacillati</taxon>
        <taxon>Bacillota</taxon>
        <taxon>Bacilli</taxon>
        <taxon>Bacillales</taxon>
        <taxon>Paenibacillaceae</taxon>
        <taxon>Paenibacillus</taxon>
    </lineage>
</organism>
<protein>
    <recommendedName>
        <fullName evidence="3">Motility protein</fullName>
    </recommendedName>
</protein>
<accession>A0A378Y2J8</accession>
<sequence length="58" mass="6036">MDIAALSTGMSQASLAQAVSVKVLGMAKDQASEQGQALVQMMEKSVQPHLGGHLDIRA</sequence>
<proteinExistence type="predicted"/>
<evidence type="ECO:0008006" key="3">
    <source>
        <dbReference type="Google" id="ProtNLM"/>
    </source>
</evidence>
<gene>
    <name evidence="1" type="ORF">NCTC10343_04399</name>
</gene>
<dbReference type="Pfam" id="PF14070">
    <property type="entry name" value="YjfB_motility"/>
    <property type="match status" value="1"/>
</dbReference>
<dbReference type="RefSeq" id="WP_016818514.1">
    <property type="nucleotide sequence ID" value="NZ_CP009909.1"/>
</dbReference>
<dbReference type="EMBL" id="UGSC01000001">
    <property type="protein sequence ID" value="SUA71492.1"/>
    <property type="molecule type" value="Genomic_DNA"/>
</dbReference>
<evidence type="ECO:0000313" key="1">
    <source>
        <dbReference type="EMBL" id="SUA71492.1"/>
    </source>
</evidence>
<name>A0A378Y2J8_PAEPO</name>
<dbReference type="AlphaFoldDB" id="A0A378Y2J8"/>
<dbReference type="Proteomes" id="UP000254400">
    <property type="component" value="Unassembled WGS sequence"/>
</dbReference>
<dbReference type="InterPro" id="IPR025906">
    <property type="entry name" value="YjfB_motility"/>
</dbReference>